<organism evidence="6 7">
    <name type="scientific">Papaver nudicaule</name>
    <name type="common">Iceland poppy</name>
    <dbReference type="NCBI Taxonomy" id="74823"/>
    <lineage>
        <taxon>Eukaryota</taxon>
        <taxon>Viridiplantae</taxon>
        <taxon>Streptophyta</taxon>
        <taxon>Embryophyta</taxon>
        <taxon>Tracheophyta</taxon>
        <taxon>Spermatophyta</taxon>
        <taxon>Magnoliopsida</taxon>
        <taxon>Ranunculales</taxon>
        <taxon>Papaveraceae</taxon>
        <taxon>Papaveroideae</taxon>
        <taxon>Papaver</taxon>
    </lineage>
</organism>
<dbReference type="FunFam" id="2.60.40.420:FF:000003">
    <property type="entry name" value="Blue copper"/>
    <property type="match status" value="1"/>
</dbReference>
<dbReference type="Proteomes" id="UP001177140">
    <property type="component" value="Unassembled WGS sequence"/>
</dbReference>
<proteinExistence type="predicted"/>
<evidence type="ECO:0000259" key="5">
    <source>
        <dbReference type="PROSITE" id="PS51485"/>
    </source>
</evidence>
<sequence length="252" mass="26508">MGFRNKNLVLLVVTLIALCNLGSSTAKIYDVGDTAGWTHNVNYTEWASSKAIHPGDTVRFKYDSKNHNLVQVTYEEYWACSAKAPLGTYASGNDSIHITGAYDDYYFICDIPGRCDMGQRVHLKVTWSAGRASSPPHTPPPSKSSGSKSPTKSSKSSGCNSPPKSSSGSPPESSRKSQPKSSVSPPKSSRSSSPQSSPSSNSVSAPKSSRSSSPRTSPSVSAPKSSFASNLVSSSSLLVGLVGAAAYLISLH</sequence>
<evidence type="ECO:0000256" key="4">
    <source>
        <dbReference type="SAM" id="SignalP"/>
    </source>
</evidence>
<protein>
    <recommendedName>
        <fullName evidence="5">Phytocyanin domain-containing protein</fullName>
    </recommendedName>
</protein>
<keyword evidence="2" id="KW-0325">Glycoprotein</keyword>
<dbReference type="Gene3D" id="2.60.40.420">
    <property type="entry name" value="Cupredoxins - blue copper proteins"/>
    <property type="match status" value="1"/>
</dbReference>
<dbReference type="CDD" id="cd04216">
    <property type="entry name" value="Phytocyanin"/>
    <property type="match status" value="1"/>
</dbReference>
<dbReference type="SUPFAM" id="SSF49503">
    <property type="entry name" value="Cupredoxins"/>
    <property type="match status" value="1"/>
</dbReference>
<feature type="signal peptide" evidence="4">
    <location>
        <begin position="1"/>
        <end position="26"/>
    </location>
</feature>
<dbReference type="PANTHER" id="PTHR33021:SF339">
    <property type="entry name" value="OS07G0570600 PROTEIN"/>
    <property type="match status" value="1"/>
</dbReference>
<evidence type="ECO:0000313" key="6">
    <source>
        <dbReference type="EMBL" id="MCL7038862.1"/>
    </source>
</evidence>
<gene>
    <name evidence="6" type="ORF">MKW94_003350</name>
</gene>
<dbReference type="Pfam" id="PF02298">
    <property type="entry name" value="Cu_bind_like"/>
    <property type="match status" value="1"/>
</dbReference>
<dbReference type="GO" id="GO:0009055">
    <property type="term" value="F:electron transfer activity"/>
    <property type="evidence" value="ECO:0007669"/>
    <property type="project" value="InterPro"/>
</dbReference>
<dbReference type="EMBL" id="JAJJMA010194816">
    <property type="protein sequence ID" value="MCL7038862.1"/>
    <property type="molecule type" value="Genomic_DNA"/>
</dbReference>
<reference evidence="6" key="1">
    <citation type="submission" date="2022-03" db="EMBL/GenBank/DDBJ databases">
        <title>A functionally conserved STORR gene fusion in Papaver species that diverged 16.8 million years ago.</title>
        <authorList>
            <person name="Catania T."/>
        </authorList>
    </citation>
    <scope>NUCLEOTIDE SEQUENCE</scope>
    <source>
        <strain evidence="6">S-191538</strain>
    </source>
</reference>
<accession>A0AA42APH7</accession>
<feature type="region of interest" description="Disordered" evidence="3">
    <location>
        <begin position="128"/>
        <end position="233"/>
    </location>
</feature>
<feature type="domain" description="Phytocyanin" evidence="5">
    <location>
        <begin position="27"/>
        <end position="127"/>
    </location>
</feature>
<feature type="compositionally biased region" description="Low complexity" evidence="3">
    <location>
        <begin position="179"/>
        <end position="233"/>
    </location>
</feature>
<feature type="compositionally biased region" description="Low complexity" evidence="3">
    <location>
        <begin position="143"/>
        <end position="172"/>
    </location>
</feature>
<evidence type="ECO:0000313" key="7">
    <source>
        <dbReference type="Proteomes" id="UP001177140"/>
    </source>
</evidence>
<evidence type="ECO:0000256" key="3">
    <source>
        <dbReference type="SAM" id="MobiDB-lite"/>
    </source>
</evidence>
<dbReference type="AlphaFoldDB" id="A0AA42APH7"/>
<name>A0AA42APH7_PAPNU</name>
<keyword evidence="4" id="KW-0732">Signal</keyword>
<dbReference type="InterPro" id="IPR003245">
    <property type="entry name" value="Phytocyanin_dom"/>
</dbReference>
<comment type="caution">
    <text evidence="6">The sequence shown here is derived from an EMBL/GenBank/DDBJ whole genome shotgun (WGS) entry which is preliminary data.</text>
</comment>
<dbReference type="GO" id="GO:0046872">
    <property type="term" value="F:metal ion binding"/>
    <property type="evidence" value="ECO:0007669"/>
    <property type="project" value="UniProtKB-KW"/>
</dbReference>
<dbReference type="GO" id="GO:0005886">
    <property type="term" value="C:plasma membrane"/>
    <property type="evidence" value="ECO:0007669"/>
    <property type="project" value="TreeGrafter"/>
</dbReference>
<dbReference type="InterPro" id="IPR039391">
    <property type="entry name" value="Phytocyanin-like"/>
</dbReference>
<dbReference type="PROSITE" id="PS51485">
    <property type="entry name" value="PHYTOCYANIN"/>
    <property type="match status" value="1"/>
</dbReference>
<keyword evidence="7" id="KW-1185">Reference proteome</keyword>
<dbReference type="InterPro" id="IPR008972">
    <property type="entry name" value="Cupredoxin"/>
</dbReference>
<keyword evidence="1" id="KW-0479">Metal-binding</keyword>
<feature type="chain" id="PRO_5041254342" description="Phytocyanin domain-containing protein" evidence="4">
    <location>
        <begin position="27"/>
        <end position="252"/>
    </location>
</feature>
<evidence type="ECO:0000256" key="2">
    <source>
        <dbReference type="ARBA" id="ARBA00023180"/>
    </source>
</evidence>
<evidence type="ECO:0000256" key="1">
    <source>
        <dbReference type="ARBA" id="ARBA00022723"/>
    </source>
</evidence>
<dbReference type="PANTHER" id="PTHR33021">
    <property type="entry name" value="BLUE COPPER PROTEIN"/>
    <property type="match status" value="1"/>
</dbReference>